<comment type="caution">
    <text evidence="2">The sequence shown here is derived from an EMBL/GenBank/DDBJ whole genome shotgun (WGS) entry which is preliminary data.</text>
</comment>
<dbReference type="EMBL" id="DSMV01000125">
    <property type="protein sequence ID" value="HDW51504.1"/>
    <property type="molecule type" value="Genomic_DNA"/>
</dbReference>
<organism evidence="2">
    <name type="scientific">Ammonifex degensii</name>
    <dbReference type="NCBI Taxonomy" id="42838"/>
    <lineage>
        <taxon>Bacteria</taxon>
        <taxon>Bacillati</taxon>
        <taxon>Bacillota</taxon>
        <taxon>Clostridia</taxon>
        <taxon>Thermoanaerobacterales</taxon>
        <taxon>Thermoanaerobacteraceae</taxon>
        <taxon>Ammonifex</taxon>
    </lineage>
</organism>
<dbReference type="AlphaFoldDB" id="A0A7C1F3J7"/>
<sequence length="70" mass="7682">MHREERFVALGGKRFSFITIGGLPNGCTEGVHTKIKLLKRISYGFLKPRGLCSVSSFAGGWFSNVLFCAS</sequence>
<name>A0A7C1F3J7_9THEO</name>
<feature type="domain" description="Transposase IS204/IS1001/IS1096/IS1165 DDE" evidence="1">
    <location>
        <begin position="23"/>
        <end position="46"/>
    </location>
</feature>
<dbReference type="Pfam" id="PF01610">
    <property type="entry name" value="DDE_Tnp_ISL3"/>
    <property type="match status" value="1"/>
</dbReference>
<dbReference type="InterPro" id="IPR002560">
    <property type="entry name" value="Transposase_DDE"/>
</dbReference>
<reference evidence="2" key="1">
    <citation type="journal article" date="2020" name="mSystems">
        <title>Genome- and Community-Level Interaction Insights into Carbon Utilization and Element Cycling Functions of Hydrothermarchaeota in Hydrothermal Sediment.</title>
        <authorList>
            <person name="Zhou Z."/>
            <person name="Liu Y."/>
            <person name="Xu W."/>
            <person name="Pan J."/>
            <person name="Luo Z.H."/>
            <person name="Li M."/>
        </authorList>
    </citation>
    <scope>NUCLEOTIDE SEQUENCE [LARGE SCALE GENOMIC DNA]</scope>
    <source>
        <strain evidence="2">SpSt-301</strain>
    </source>
</reference>
<gene>
    <name evidence="2" type="ORF">ENQ35_01985</name>
</gene>
<proteinExistence type="predicted"/>
<evidence type="ECO:0000313" key="2">
    <source>
        <dbReference type="EMBL" id="HDW51504.1"/>
    </source>
</evidence>
<protein>
    <recommendedName>
        <fullName evidence="1">Transposase IS204/IS1001/IS1096/IS1165 DDE domain-containing protein</fullName>
    </recommendedName>
</protein>
<accession>A0A7C1F3J7</accession>
<evidence type="ECO:0000259" key="1">
    <source>
        <dbReference type="Pfam" id="PF01610"/>
    </source>
</evidence>